<dbReference type="GO" id="GO:0005525">
    <property type="term" value="F:GTP binding"/>
    <property type="evidence" value="ECO:0007669"/>
    <property type="project" value="UniProtKB-UniRule"/>
</dbReference>
<evidence type="ECO:0000313" key="14">
    <source>
        <dbReference type="Proteomes" id="UP000294194"/>
    </source>
</evidence>
<keyword evidence="14" id="KW-1185">Reference proteome</keyword>
<comment type="subcellular location">
    <subcellularLocation>
        <location evidence="10">Cytoplasm</location>
    </subcellularLocation>
</comment>
<evidence type="ECO:0000259" key="12">
    <source>
        <dbReference type="PROSITE" id="PS51721"/>
    </source>
</evidence>
<dbReference type="Proteomes" id="UP000294194">
    <property type="component" value="Unassembled WGS sequence"/>
</dbReference>
<dbReference type="SUPFAM" id="SSF52540">
    <property type="entry name" value="P-loop containing nucleoside triphosphate hydrolases"/>
    <property type="match status" value="1"/>
</dbReference>
<gene>
    <name evidence="10 13" type="primary">rsgA</name>
    <name evidence="13" type="ORF">EYE40_03980</name>
</gene>
<comment type="caution">
    <text evidence="10">Lacks conserved residue(s) required for the propagation of feature annotation.</text>
</comment>
<sequence>MDEVSLVTFRTFPTLEPYGWRDRPVSDGTQPARVLRHDGSTLTAVCADGVQTLRSVPTLEPQPTVGDWLDIEQGTGRIRAVLERSGLLTREAAHKQGSQVLAANVDVVLITCGVDRPIKAGRIQRVATMAWDAGAVPVIVVTKAGTGELDLPRLELEHPGVLVLVTSALEGSGLDAVRDLVAGRTAVLIGESGAGKSTLTNALLGREDAETGRVRASDNKGRHTTTSRQLHLLPDLPDGRGGGLIIDTPGIRSVGLVADAESVTASFAEIGELASSCRFHDCRHAGEPGCAVAAALDDGSLDADRYRDWQRLQREALSAARRADVHAYRSHVKQFSRAAKEGQTRKRGGR</sequence>
<dbReference type="HAMAP" id="MF_01820">
    <property type="entry name" value="GTPase_RsgA"/>
    <property type="match status" value="1"/>
</dbReference>
<dbReference type="InterPro" id="IPR010914">
    <property type="entry name" value="RsgA_GTPase_dom"/>
</dbReference>
<accession>A0A4Q9GP72</accession>
<evidence type="ECO:0000256" key="7">
    <source>
        <dbReference type="ARBA" id="ARBA00022833"/>
    </source>
</evidence>
<evidence type="ECO:0000256" key="6">
    <source>
        <dbReference type="ARBA" id="ARBA00022801"/>
    </source>
</evidence>
<comment type="caution">
    <text evidence="13">The sequence shown here is derived from an EMBL/GenBank/DDBJ whole genome shotgun (WGS) entry which is preliminary data.</text>
</comment>
<keyword evidence="3 10" id="KW-0479">Metal-binding</keyword>
<keyword evidence="5 10" id="KW-0547">Nucleotide-binding</keyword>
<dbReference type="InterPro" id="IPR004881">
    <property type="entry name" value="Ribosome_biogen_GTPase_RsgA"/>
</dbReference>
<evidence type="ECO:0000256" key="3">
    <source>
        <dbReference type="ARBA" id="ARBA00022723"/>
    </source>
</evidence>
<keyword evidence="7 10" id="KW-0862">Zinc</keyword>
<keyword evidence="2 10" id="KW-0690">Ribosome biogenesis</keyword>
<dbReference type="Gene3D" id="1.10.40.50">
    <property type="entry name" value="Probable gtpase engc, domain 3"/>
    <property type="match status" value="1"/>
</dbReference>
<evidence type="ECO:0000256" key="1">
    <source>
        <dbReference type="ARBA" id="ARBA00022490"/>
    </source>
</evidence>
<feature type="binding site" evidence="10">
    <location>
        <position position="290"/>
    </location>
    <ligand>
        <name>Zn(2+)</name>
        <dbReference type="ChEBI" id="CHEBI:29105"/>
    </ligand>
</feature>
<dbReference type="PANTHER" id="PTHR32120">
    <property type="entry name" value="SMALL RIBOSOMAL SUBUNIT BIOGENESIS GTPASE RSGA"/>
    <property type="match status" value="1"/>
</dbReference>
<feature type="binding site" evidence="10">
    <location>
        <position position="282"/>
    </location>
    <ligand>
        <name>Zn(2+)</name>
        <dbReference type="ChEBI" id="CHEBI:29105"/>
    </ligand>
</feature>
<evidence type="ECO:0000256" key="5">
    <source>
        <dbReference type="ARBA" id="ARBA00022741"/>
    </source>
</evidence>
<reference evidence="14" key="1">
    <citation type="submission" date="2019-02" db="EMBL/GenBank/DDBJ databases">
        <title>Glaciihabitans arcticus sp. nov., a psychrotolerant bacterium isolated from polar soil.</title>
        <authorList>
            <person name="Dahal R.H."/>
        </authorList>
    </citation>
    <scope>NUCLEOTIDE SEQUENCE [LARGE SCALE GENOMIC DNA]</scope>
    <source>
        <strain evidence="14">RP-3-7</strain>
    </source>
</reference>
<dbReference type="PANTHER" id="PTHR32120:SF10">
    <property type="entry name" value="SMALL RIBOSOMAL SUBUNIT BIOGENESIS GTPASE RSGA"/>
    <property type="match status" value="1"/>
</dbReference>
<dbReference type="GO" id="GO:0019843">
    <property type="term" value="F:rRNA binding"/>
    <property type="evidence" value="ECO:0007669"/>
    <property type="project" value="UniProtKB-KW"/>
</dbReference>
<name>A0A4Q9GP72_9MICO</name>
<evidence type="ECO:0000313" key="13">
    <source>
        <dbReference type="EMBL" id="TBN56622.1"/>
    </source>
</evidence>
<dbReference type="Pfam" id="PF03193">
    <property type="entry name" value="RsgA_GTPase"/>
    <property type="match status" value="1"/>
</dbReference>
<evidence type="ECO:0000256" key="4">
    <source>
        <dbReference type="ARBA" id="ARBA00022730"/>
    </source>
</evidence>
<proteinExistence type="inferred from homology"/>
<keyword evidence="8 10" id="KW-0694">RNA-binding</keyword>
<dbReference type="GO" id="GO:0042274">
    <property type="term" value="P:ribosomal small subunit biogenesis"/>
    <property type="evidence" value="ECO:0007669"/>
    <property type="project" value="UniProtKB-UniRule"/>
</dbReference>
<dbReference type="GO" id="GO:0046872">
    <property type="term" value="F:metal ion binding"/>
    <property type="evidence" value="ECO:0007669"/>
    <property type="project" value="UniProtKB-KW"/>
</dbReference>
<dbReference type="Gene3D" id="3.40.50.300">
    <property type="entry name" value="P-loop containing nucleotide triphosphate hydrolases"/>
    <property type="match status" value="1"/>
</dbReference>
<dbReference type="EMBL" id="SISG01000001">
    <property type="protein sequence ID" value="TBN56622.1"/>
    <property type="molecule type" value="Genomic_DNA"/>
</dbReference>
<comment type="subunit">
    <text evidence="10">Monomer. Associates with 30S ribosomal subunit, binds 16S rRNA.</text>
</comment>
<evidence type="ECO:0000256" key="10">
    <source>
        <dbReference type="HAMAP-Rule" id="MF_01820"/>
    </source>
</evidence>
<evidence type="ECO:0000259" key="11">
    <source>
        <dbReference type="PROSITE" id="PS50936"/>
    </source>
</evidence>
<dbReference type="CDD" id="cd01854">
    <property type="entry name" value="YjeQ_EngC"/>
    <property type="match status" value="1"/>
</dbReference>
<feature type="binding site" evidence="10">
    <location>
        <position position="284"/>
    </location>
    <ligand>
        <name>Zn(2+)</name>
        <dbReference type="ChEBI" id="CHEBI:29105"/>
    </ligand>
</feature>
<dbReference type="PROSITE" id="PS51721">
    <property type="entry name" value="G_CP"/>
    <property type="match status" value="1"/>
</dbReference>
<feature type="domain" description="EngC GTPase" evidence="11">
    <location>
        <begin position="103"/>
        <end position="252"/>
    </location>
</feature>
<dbReference type="GO" id="GO:0003924">
    <property type="term" value="F:GTPase activity"/>
    <property type="evidence" value="ECO:0007669"/>
    <property type="project" value="UniProtKB-UniRule"/>
</dbReference>
<feature type="binding site" evidence="10">
    <location>
        <position position="277"/>
    </location>
    <ligand>
        <name>Zn(2+)</name>
        <dbReference type="ChEBI" id="CHEBI:29105"/>
    </ligand>
</feature>
<keyword evidence="9 10" id="KW-0342">GTP-binding</keyword>
<organism evidence="13 14">
    <name type="scientific">Glaciihabitans arcticus</name>
    <dbReference type="NCBI Taxonomy" id="2668039"/>
    <lineage>
        <taxon>Bacteria</taxon>
        <taxon>Bacillati</taxon>
        <taxon>Actinomycetota</taxon>
        <taxon>Actinomycetes</taxon>
        <taxon>Micrococcales</taxon>
        <taxon>Microbacteriaceae</taxon>
        <taxon>Glaciihabitans</taxon>
    </lineage>
</organism>
<feature type="binding site" evidence="10">
    <location>
        <begin position="190"/>
        <end position="198"/>
    </location>
    <ligand>
        <name>GTP</name>
        <dbReference type="ChEBI" id="CHEBI:37565"/>
    </ligand>
</feature>
<dbReference type="AlphaFoldDB" id="A0A4Q9GP72"/>
<dbReference type="GO" id="GO:0005737">
    <property type="term" value="C:cytoplasm"/>
    <property type="evidence" value="ECO:0007669"/>
    <property type="project" value="UniProtKB-SubCell"/>
</dbReference>
<feature type="domain" description="CP-type G" evidence="12">
    <location>
        <begin position="94"/>
        <end position="254"/>
    </location>
</feature>
<comment type="function">
    <text evidence="10">One of several proteins that assist in the late maturation steps of the functional core of the 30S ribosomal subunit. Helps release RbfA from mature subunits. May play a role in the assembly of ribosomal proteins into the subunit. Circularly permuted GTPase that catalyzes slow GTP hydrolysis, GTPase activity is stimulated by the 30S ribosomal subunit.</text>
</comment>
<keyword evidence="4 10" id="KW-0699">rRNA-binding</keyword>
<comment type="cofactor">
    <cofactor evidence="10">
        <name>Zn(2+)</name>
        <dbReference type="ChEBI" id="CHEBI:29105"/>
    </cofactor>
    <text evidence="10">Binds 1 zinc ion per subunit.</text>
</comment>
<keyword evidence="1 10" id="KW-0963">Cytoplasm</keyword>
<dbReference type="NCBIfam" id="TIGR00157">
    <property type="entry name" value="ribosome small subunit-dependent GTPase A"/>
    <property type="match status" value="1"/>
</dbReference>
<evidence type="ECO:0000256" key="8">
    <source>
        <dbReference type="ARBA" id="ARBA00022884"/>
    </source>
</evidence>
<comment type="similarity">
    <text evidence="10">Belongs to the TRAFAC class YlqF/YawG GTPase family. RsgA subfamily.</text>
</comment>
<dbReference type="EC" id="3.6.1.-" evidence="10"/>
<dbReference type="InterPro" id="IPR030378">
    <property type="entry name" value="G_CP_dom"/>
</dbReference>
<evidence type="ECO:0000256" key="2">
    <source>
        <dbReference type="ARBA" id="ARBA00022517"/>
    </source>
</evidence>
<dbReference type="InterPro" id="IPR027417">
    <property type="entry name" value="P-loop_NTPase"/>
</dbReference>
<protein>
    <recommendedName>
        <fullName evidence="10">Small ribosomal subunit biogenesis GTPase RsgA</fullName>
        <ecNumber evidence="10">3.6.1.-</ecNumber>
    </recommendedName>
</protein>
<dbReference type="PROSITE" id="PS50936">
    <property type="entry name" value="ENGC_GTPASE"/>
    <property type="match status" value="1"/>
</dbReference>
<evidence type="ECO:0000256" key="9">
    <source>
        <dbReference type="ARBA" id="ARBA00023134"/>
    </source>
</evidence>
<keyword evidence="6 10" id="KW-0378">Hydrolase</keyword>